<dbReference type="InterPro" id="IPR050180">
    <property type="entry name" value="RNR_Ribonuclease"/>
</dbReference>
<dbReference type="STRING" id="101127.A0A1X2GA69"/>
<evidence type="ECO:0000313" key="2">
    <source>
        <dbReference type="EMBL" id="ORX49068.1"/>
    </source>
</evidence>
<dbReference type="GO" id="GO:0006402">
    <property type="term" value="P:mRNA catabolic process"/>
    <property type="evidence" value="ECO:0007669"/>
    <property type="project" value="TreeGrafter"/>
</dbReference>
<dbReference type="Pfam" id="PF17849">
    <property type="entry name" value="OB_Dis3"/>
    <property type="match status" value="1"/>
</dbReference>
<proteinExistence type="predicted"/>
<organism evidence="2 3">
    <name type="scientific">Hesseltinella vesiculosa</name>
    <dbReference type="NCBI Taxonomy" id="101127"/>
    <lineage>
        <taxon>Eukaryota</taxon>
        <taxon>Fungi</taxon>
        <taxon>Fungi incertae sedis</taxon>
        <taxon>Mucoromycota</taxon>
        <taxon>Mucoromycotina</taxon>
        <taxon>Mucoromycetes</taxon>
        <taxon>Mucorales</taxon>
        <taxon>Cunninghamellaceae</taxon>
        <taxon>Hesseltinella</taxon>
    </lineage>
</organism>
<evidence type="ECO:0000313" key="3">
    <source>
        <dbReference type="Proteomes" id="UP000242146"/>
    </source>
</evidence>
<dbReference type="OrthoDB" id="372421at2759"/>
<feature type="domain" description="CSD2" evidence="1">
    <location>
        <begin position="17"/>
        <end position="92"/>
    </location>
</feature>
<dbReference type="GO" id="GO:0000932">
    <property type="term" value="C:P-body"/>
    <property type="evidence" value="ECO:0007669"/>
    <property type="project" value="TreeGrafter"/>
</dbReference>
<dbReference type="Gene3D" id="2.40.50.700">
    <property type="match status" value="1"/>
</dbReference>
<protein>
    <recommendedName>
        <fullName evidence="1">CSD2 domain-containing protein</fullName>
    </recommendedName>
</protein>
<accession>A0A1X2GA69</accession>
<dbReference type="GO" id="GO:0000175">
    <property type="term" value="F:3'-5'-RNA exonuclease activity"/>
    <property type="evidence" value="ECO:0007669"/>
    <property type="project" value="TreeGrafter"/>
</dbReference>
<dbReference type="InterPro" id="IPR041505">
    <property type="entry name" value="Dis3_CSD2"/>
</dbReference>
<dbReference type="PANTHER" id="PTHR23355:SF9">
    <property type="entry name" value="DIS3-LIKE EXONUCLEASE 2"/>
    <property type="match status" value="1"/>
</dbReference>
<keyword evidence="3" id="KW-1185">Reference proteome</keyword>
<dbReference type="SUPFAM" id="SSF50249">
    <property type="entry name" value="Nucleic acid-binding proteins"/>
    <property type="match status" value="1"/>
</dbReference>
<sequence>MKPKYAAKPVNDRISTYWFKPMDKRVPLIMIKPEDLPRELITDLSSYRDSIVETAILHWPIHSLLPFGRFLQVIRPVGDRQTEQHALLTEHNIFDVPFDDFHDARKFALIH</sequence>
<gene>
    <name evidence="2" type="ORF">DM01DRAFT_1409539</name>
</gene>
<dbReference type="AlphaFoldDB" id="A0A1X2GA69"/>
<dbReference type="Proteomes" id="UP000242146">
    <property type="component" value="Unassembled WGS sequence"/>
</dbReference>
<dbReference type="InterPro" id="IPR012340">
    <property type="entry name" value="NA-bd_OB-fold"/>
</dbReference>
<comment type="caution">
    <text evidence="2">The sequence shown here is derived from an EMBL/GenBank/DDBJ whole genome shotgun (WGS) entry which is preliminary data.</text>
</comment>
<dbReference type="PANTHER" id="PTHR23355">
    <property type="entry name" value="RIBONUCLEASE"/>
    <property type="match status" value="1"/>
</dbReference>
<evidence type="ECO:0000259" key="1">
    <source>
        <dbReference type="Pfam" id="PF17849"/>
    </source>
</evidence>
<dbReference type="EMBL" id="MCGT01000027">
    <property type="protein sequence ID" value="ORX49068.1"/>
    <property type="molecule type" value="Genomic_DNA"/>
</dbReference>
<name>A0A1X2GA69_9FUNG</name>
<reference evidence="2 3" key="1">
    <citation type="submission" date="2016-07" db="EMBL/GenBank/DDBJ databases">
        <title>Pervasive Adenine N6-methylation of Active Genes in Fungi.</title>
        <authorList>
            <consortium name="DOE Joint Genome Institute"/>
            <person name="Mondo S.J."/>
            <person name="Dannebaum R.O."/>
            <person name="Kuo R.C."/>
            <person name="Labutti K."/>
            <person name="Haridas S."/>
            <person name="Kuo A."/>
            <person name="Salamov A."/>
            <person name="Ahrendt S.R."/>
            <person name="Lipzen A."/>
            <person name="Sullivan W."/>
            <person name="Andreopoulos W.B."/>
            <person name="Clum A."/>
            <person name="Lindquist E."/>
            <person name="Daum C."/>
            <person name="Ramamoorthy G.K."/>
            <person name="Gryganskyi A."/>
            <person name="Culley D."/>
            <person name="Magnuson J.K."/>
            <person name="James T.Y."/>
            <person name="O'Malley M.A."/>
            <person name="Stajich J.E."/>
            <person name="Spatafora J.W."/>
            <person name="Visel A."/>
            <person name="Grigoriev I.V."/>
        </authorList>
    </citation>
    <scope>NUCLEOTIDE SEQUENCE [LARGE SCALE GENOMIC DNA]</scope>
    <source>
        <strain evidence="2 3">NRRL 3301</strain>
    </source>
</reference>